<protein>
    <submittedName>
        <fullName evidence="2">Carbohydrate kinase family protein</fullName>
    </submittedName>
</protein>
<dbReference type="SUPFAM" id="SSF53613">
    <property type="entry name" value="Ribokinase-like"/>
    <property type="match status" value="1"/>
</dbReference>
<reference evidence="2" key="1">
    <citation type="submission" date="2022-10" db="EMBL/GenBank/DDBJ databases">
        <title>Hoeflea sp. G2-23, isolated from marine algae.</title>
        <authorList>
            <person name="Kristyanto S."/>
            <person name="Kim J.M."/>
            <person name="Jeon C.O."/>
        </authorList>
    </citation>
    <scope>NUCLEOTIDE SEQUENCE</scope>
    <source>
        <strain evidence="2">G2-23</strain>
    </source>
</reference>
<feature type="domain" description="Carbohydrate kinase PfkB" evidence="1">
    <location>
        <begin position="171"/>
        <end position="310"/>
    </location>
</feature>
<dbReference type="InterPro" id="IPR011611">
    <property type="entry name" value="PfkB_dom"/>
</dbReference>
<sequence>MSEGMLICCGSLTLDNVLTADGRALPQSWGGNVLYSAAAARLWHDNVGIVSRIGHDYPAEVAERFVERGIDVSGLVPVDAPHGMNVAFSYRPDGSRVRKFPSEAVDLIPEADRARFIDYTTFGTEHRFATWMAFAPEGSDIPVSWRDRGLGLHCAAMPVERHISIARAMRPARKSGAWIQVDSPWYDERDLTRDYSADLFALIDALLPSEADLEIVAGSGSLAHQIDGMLASGLKRVVVKRGGEGCTLHTRGETDSHIPIYPSQVIDLTGAGDAFCGGFLAGMIMTGNPVEASHYGTVSASFAIEGVGISRLLKTTADEAQQRLAQYRDSIKVLPQT</sequence>
<keyword evidence="2" id="KW-0808">Transferase</keyword>
<dbReference type="GO" id="GO:0016301">
    <property type="term" value="F:kinase activity"/>
    <property type="evidence" value="ECO:0007669"/>
    <property type="project" value="UniProtKB-KW"/>
</dbReference>
<evidence type="ECO:0000259" key="1">
    <source>
        <dbReference type="Pfam" id="PF00294"/>
    </source>
</evidence>
<dbReference type="PANTHER" id="PTHR47098:SF2">
    <property type="entry name" value="PROTEIN MAK32"/>
    <property type="match status" value="1"/>
</dbReference>
<organism evidence="2 3">
    <name type="scientific">Hoeflea algicola</name>
    <dbReference type="NCBI Taxonomy" id="2983763"/>
    <lineage>
        <taxon>Bacteria</taxon>
        <taxon>Pseudomonadati</taxon>
        <taxon>Pseudomonadota</taxon>
        <taxon>Alphaproteobacteria</taxon>
        <taxon>Hyphomicrobiales</taxon>
        <taxon>Rhizobiaceae</taxon>
        <taxon>Hoeflea</taxon>
    </lineage>
</organism>
<evidence type="ECO:0000313" key="3">
    <source>
        <dbReference type="Proteomes" id="UP001073227"/>
    </source>
</evidence>
<keyword evidence="2" id="KW-0418">Kinase</keyword>
<name>A0ABT3Z9Y3_9HYPH</name>
<dbReference type="Pfam" id="PF00294">
    <property type="entry name" value="PfkB"/>
    <property type="match status" value="1"/>
</dbReference>
<keyword evidence="3" id="KW-1185">Reference proteome</keyword>
<dbReference type="Proteomes" id="UP001073227">
    <property type="component" value="Unassembled WGS sequence"/>
</dbReference>
<evidence type="ECO:0000313" key="2">
    <source>
        <dbReference type="EMBL" id="MCY0148595.1"/>
    </source>
</evidence>
<comment type="caution">
    <text evidence="2">The sequence shown here is derived from an EMBL/GenBank/DDBJ whole genome shotgun (WGS) entry which is preliminary data.</text>
</comment>
<accession>A0ABT3Z9Y3</accession>
<gene>
    <name evidence="2" type="ORF">OEG84_12985</name>
</gene>
<dbReference type="InterPro" id="IPR029056">
    <property type="entry name" value="Ribokinase-like"/>
</dbReference>
<proteinExistence type="predicted"/>
<dbReference type="Gene3D" id="3.40.1190.20">
    <property type="match status" value="1"/>
</dbReference>
<dbReference type="EMBL" id="JAOVZR010000001">
    <property type="protein sequence ID" value="MCY0148595.1"/>
    <property type="molecule type" value="Genomic_DNA"/>
</dbReference>
<dbReference type="RefSeq" id="WP_267654147.1">
    <property type="nucleotide sequence ID" value="NZ_JAOVZR010000001.1"/>
</dbReference>
<dbReference type="PANTHER" id="PTHR47098">
    <property type="entry name" value="PROTEIN MAK32"/>
    <property type="match status" value="1"/>
</dbReference>